<organism evidence="2 3">
    <name type="scientific">Streptomyces lacrimifluminis</name>
    <dbReference type="NCBI Taxonomy" id="1500077"/>
    <lineage>
        <taxon>Bacteria</taxon>
        <taxon>Bacillati</taxon>
        <taxon>Actinomycetota</taxon>
        <taxon>Actinomycetes</taxon>
        <taxon>Kitasatosporales</taxon>
        <taxon>Streptomycetaceae</taxon>
        <taxon>Streptomyces</taxon>
    </lineage>
</organism>
<keyword evidence="3" id="KW-1185">Reference proteome</keyword>
<evidence type="ECO:0000313" key="3">
    <source>
        <dbReference type="Proteomes" id="UP000625682"/>
    </source>
</evidence>
<dbReference type="EMBL" id="BMMU01000058">
    <property type="protein sequence ID" value="GGJ70193.1"/>
    <property type="molecule type" value="Genomic_DNA"/>
</dbReference>
<name>A0A917PC60_9ACTN</name>
<protein>
    <submittedName>
        <fullName evidence="2">Uncharacterized protein</fullName>
    </submittedName>
</protein>
<sequence length="101" mass="10721">MSGVHGEQAGGPGKRGEAGRAGDASSTPVKQRPHCQAEQAVMVSVLYEPSCAFWASSGPRLQRAASPSCAQALWVWCPCRARWINRPVTCPASIERGVLDS</sequence>
<dbReference type="AlphaFoldDB" id="A0A917PC60"/>
<reference evidence="2" key="1">
    <citation type="journal article" date="2014" name="Int. J. Syst. Evol. Microbiol.">
        <title>Complete genome sequence of Corynebacterium casei LMG S-19264T (=DSM 44701T), isolated from a smear-ripened cheese.</title>
        <authorList>
            <consortium name="US DOE Joint Genome Institute (JGI-PGF)"/>
            <person name="Walter F."/>
            <person name="Albersmeier A."/>
            <person name="Kalinowski J."/>
            <person name="Ruckert C."/>
        </authorList>
    </citation>
    <scope>NUCLEOTIDE SEQUENCE</scope>
    <source>
        <strain evidence="2">CGMCC 4.7272</strain>
    </source>
</reference>
<comment type="caution">
    <text evidence="2">The sequence shown here is derived from an EMBL/GenBank/DDBJ whole genome shotgun (WGS) entry which is preliminary data.</text>
</comment>
<proteinExistence type="predicted"/>
<dbReference type="Proteomes" id="UP000625682">
    <property type="component" value="Unassembled WGS sequence"/>
</dbReference>
<accession>A0A917PC60</accession>
<evidence type="ECO:0000256" key="1">
    <source>
        <dbReference type="SAM" id="MobiDB-lite"/>
    </source>
</evidence>
<evidence type="ECO:0000313" key="2">
    <source>
        <dbReference type="EMBL" id="GGJ70193.1"/>
    </source>
</evidence>
<gene>
    <name evidence="2" type="ORF">GCM10012282_78800</name>
</gene>
<feature type="region of interest" description="Disordered" evidence="1">
    <location>
        <begin position="1"/>
        <end position="34"/>
    </location>
</feature>
<reference evidence="2" key="2">
    <citation type="submission" date="2020-09" db="EMBL/GenBank/DDBJ databases">
        <authorList>
            <person name="Sun Q."/>
            <person name="Zhou Y."/>
        </authorList>
    </citation>
    <scope>NUCLEOTIDE SEQUENCE</scope>
    <source>
        <strain evidence="2">CGMCC 4.7272</strain>
    </source>
</reference>